<reference evidence="3" key="1">
    <citation type="submission" date="2018-08" db="EMBL/GenBank/DDBJ databases">
        <authorList>
            <person name="Rossello M."/>
        </authorList>
    </citation>
    <scope>NUCLEOTIDE SEQUENCE [LARGE SCALE GENOMIC DNA]</scope>
    <source>
        <strain evidence="3">cv. Chinese Spring</strain>
    </source>
</reference>
<sequence>MAMASKMVGALLLALLLALTHSDAQVLPTPCCNIKCCGYNCCGPPVTAAAPISPFSAAPEAGPAGGPVSQRVPRKVFPGN</sequence>
<evidence type="ECO:0000313" key="3">
    <source>
        <dbReference type="EnsemblPlants" id="TraesCS6D02G065300.1.cds1"/>
    </source>
</evidence>
<dbReference type="Gramene" id="TraesARI6D03G03628550.1">
    <property type="protein sequence ID" value="TraesARI6D03G03628550.1.CDS1"/>
    <property type="gene ID" value="TraesARI6D03G03628550"/>
</dbReference>
<organism evidence="3">
    <name type="scientific">Triticum aestivum</name>
    <name type="common">Wheat</name>
    <dbReference type="NCBI Taxonomy" id="4565"/>
    <lineage>
        <taxon>Eukaryota</taxon>
        <taxon>Viridiplantae</taxon>
        <taxon>Streptophyta</taxon>
        <taxon>Embryophyta</taxon>
        <taxon>Tracheophyta</taxon>
        <taxon>Spermatophyta</taxon>
        <taxon>Magnoliopsida</taxon>
        <taxon>Liliopsida</taxon>
        <taxon>Poales</taxon>
        <taxon>Poaceae</taxon>
        <taxon>BOP clade</taxon>
        <taxon>Pooideae</taxon>
        <taxon>Triticodae</taxon>
        <taxon>Triticeae</taxon>
        <taxon>Triticinae</taxon>
        <taxon>Triticum</taxon>
    </lineage>
</organism>
<dbReference type="Gramene" id="TraesROB_scaffold_044513_01G000200.1">
    <property type="protein sequence ID" value="TraesROB_scaffold_044513_01G000200.1"/>
    <property type="gene ID" value="TraesROB_scaffold_044513_01G000200"/>
</dbReference>
<dbReference type="Gramene" id="TraesCAD_scaffold_053520_01G000100.1">
    <property type="protein sequence ID" value="TraesCAD_scaffold_053520_01G000100.1"/>
    <property type="gene ID" value="TraesCAD_scaffold_053520_01G000100"/>
</dbReference>
<reference evidence="3" key="2">
    <citation type="submission" date="2018-10" db="UniProtKB">
        <authorList>
            <consortium name="EnsemblPlants"/>
        </authorList>
    </citation>
    <scope>IDENTIFICATION</scope>
</reference>
<dbReference type="Gramene" id="TraesCS6D03G0135800.1">
    <property type="protein sequence ID" value="TraesCS6D03G0135800.1.CDS1"/>
    <property type="gene ID" value="TraesCS6D03G0135800"/>
</dbReference>
<dbReference type="Gramene" id="TraesPARA_EIv1.0_2208050.1">
    <property type="protein sequence ID" value="TraesPARA_EIv1.0_2208050.1.CDS1"/>
    <property type="gene ID" value="TraesPARA_EIv1.0_2208050"/>
</dbReference>
<keyword evidence="2" id="KW-0732">Signal</keyword>
<dbReference type="AlphaFoldDB" id="A0A3B6QCX9"/>
<dbReference type="Gramene" id="TraesLDM6D03G03664340.1">
    <property type="protein sequence ID" value="TraesLDM6D03G03664340.1.CDS1"/>
    <property type="gene ID" value="TraesLDM6D03G03664340"/>
</dbReference>
<dbReference type="Gramene" id="TraesCLE_scaffold_037847_01G000100.1">
    <property type="protein sequence ID" value="TraesCLE_scaffold_037847_01G000100.1"/>
    <property type="gene ID" value="TraesCLE_scaffold_037847_01G000100"/>
</dbReference>
<evidence type="ECO:0000313" key="4">
    <source>
        <dbReference type="Proteomes" id="UP000019116"/>
    </source>
</evidence>
<dbReference type="Proteomes" id="UP000019116">
    <property type="component" value="Chromosome 6D"/>
</dbReference>
<dbReference type="Gramene" id="TraesNOR6D03G03703640.1">
    <property type="protein sequence ID" value="TraesNOR6D03G03703640.1.CDS1"/>
    <property type="gene ID" value="TraesNOR6D03G03703640"/>
</dbReference>
<name>A0A3B6QCX9_WHEAT</name>
<feature type="signal peptide" evidence="2">
    <location>
        <begin position="1"/>
        <end position="24"/>
    </location>
</feature>
<keyword evidence="4" id="KW-1185">Reference proteome</keyword>
<dbReference type="Gramene" id="TraesJUL6D03G03695970.1">
    <property type="protein sequence ID" value="TraesJUL6D03G03695970.1.CDS1"/>
    <property type="gene ID" value="TraesJUL6D03G03695970"/>
</dbReference>
<dbReference type="Gramene" id="TraesWEE_scaffold_023518_01G000100.1">
    <property type="protein sequence ID" value="TraesWEE_scaffold_023518_01G000100.1"/>
    <property type="gene ID" value="TraesWEE_scaffold_023518_01G000100"/>
</dbReference>
<evidence type="ECO:0000256" key="1">
    <source>
        <dbReference type="SAM" id="MobiDB-lite"/>
    </source>
</evidence>
<evidence type="ECO:0000256" key="2">
    <source>
        <dbReference type="SAM" id="SignalP"/>
    </source>
</evidence>
<dbReference type="EnsemblPlants" id="TraesCS6D02G065300.1">
    <property type="protein sequence ID" value="TraesCS6D02G065300.1.cds1"/>
    <property type="gene ID" value="TraesCS6D02G065300"/>
</dbReference>
<dbReference type="Gramene" id="TraesCS6D02G065300.1">
    <property type="protein sequence ID" value="TraesCS6D02G065300.1.cds1"/>
    <property type="gene ID" value="TraesCS6D02G065300"/>
</dbReference>
<feature type="chain" id="PRO_5043179293" evidence="2">
    <location>
        <begin position="25"/>
        <end position="80"/>
    </location>
</feature>
<protein>
    <submittedName>
        <fullName evidence="3">Uncharacterized protein</fullName>
    </submittedName>
</protein>
<proteinExistence type="predicted"/>
<feature type="region of interest" description="Disordered" evidence="1">
    <location>
        <begin position="59"/>
        <end position="80"/>
    </location>
</feature>
<accession>A0A3B6QCX9</accession>
<dbReference type="Gramene" id="TraesJAG5D03G03026910.1">
    <property type="protein sequence ID" value="TraesJAG5D03G03026910.1.CDS1"/>
    <property type="gene ID" value="TraesJAG5D03G03026910"/>
</dbReference>